<protein>
    <submittedName>
        <fullName evidence="1">Uncharacterized protein</fullName>
    </submittedName>
</protein>
<name>A0A0B2V574_TOXCA</name>
<gene>
    <name evidence="1" type="ORF">Tcan_14934</name>
</gene>
<dbReference type="EMBL" id="JPKZ01002481">
    <property type="protein sequence ID" value="KHN76639.1"/>
    <property type="molecule type" value="Genomic_DNA"/>
</dbReference>
<sequence length="94" mass="10366">MSCYRRQRDVSDALALPYGSSRMNGDSPARARTLQPTSLTRQHFNSGYASSFQKPRFVVRTNIAKNLALAPGLKDFRALAVDIICSVSALGFEK</sequence>
<organism evidence="1 2">
    <name type="scientific">Toxocara canis</name>
    <name type="common">Canine roundworm</name>
    <dbReference type="NCBI Taxonomy" id="6265"/>
    <lineage>
        <taxon>Eukaryota</taxon>
        <taxon>Metazoa</taxon>
        <taxon>Ecdysozoa</taxon>
        <taxon>Nematoda</taxon>
        <taxon>Chromadorea</taxon>
        <taxon>Rhabditida</taxon>
        <taxon>Spirurina</taxon>
        <taxon>Ascaridomorpha</taxon>
        <taxon>Ascaridoidea</taxon>
        <taxon>Toxocaridae</taxon>
        <taxon>Toxocara</taxon>
    </lineage>
</organism>
<accession>A0A0B2V574</accession>
<evidence type="ECO:0000313" key="1">
    <source>
        <dbReference type="EMBL" id="KHN76639.1"/>
    </source>
</evidence>
<reference evidence="1 2" key="1">
    <citation type="submission" date="2014-11" db="EMBL/GenBank/DDBJ databases">
        <title>Genetic blueprint of the zoonotic pathogen Toxocara canis.</title>
        <authorList>
            <person name="Zhu X.-Q."/>
            <person name="Korhonen P.K."/>
            <person name="Cai H."/>
            <person name="Young N.D."/>
            <person name="Nejsum P."/>
            <person name="von Samson-Himmelstjerna G."/>
            <person name="Boag P.R."/>
            <person name="Tan P."/>
            <person name="Li Q."/>
            <person name="Min J."/>
            <person name="Yang Y."/>
            <person name="Wang X."/>
            <person name="Fang X."/>
            <person name="Hall R.S."/>
            <person name="Hofmann A."/>
            <person name="Sternberg P.W."/>
            <person name="Jex A.R."/>
            <person name="Gasser R.B."/>
        </authorList>
    </citation>
    <scope>NUCLEOTIDE SEQUENCE [LARGE SCALE GENOMIC DNA]</scope>
    <source>
        <strain evidence="1">PN_DK_2014</strain>
    </source>
</reference>
<proteinExistence type="predicted"/>
<dbReference type="AlphaFoldDB" id="A0A0B2V574"/>
<dbReference type="Proteomes" id="UP000031036">
    <property type="component" value="Unassembled WGS sequence"/>
</dbReference>
<keyword evidence="2" id="KW-1185">Reference proteome</keyword>
<evidence type="ECO:0000313" key="2">
    <source>
        <dbReference type="Proteomes" id="UP000031036"/>
    </source>
</evidence>
<comment type="caution">
    <text evidence="1">The sequence shown here is derived from an EMBL/GenBank/DDBJ whole genome shotgun (WGS) entry which is preliminary data.</text>
</comment>